<organism evidence="2 4">
    <name type="scientific">Rotaria socialis</name>
    <dbReference type="NCBI Taxonomy" id="392032"/>
    <lineage>
        <taxon>Eukaryota</taxon>
        <taxon>Metazoa</taxon>
        <taxon>Spiralia</taxon>
        <taxon>Gnathifera</taxon>
        <taxon>Rotifera</taxon>
        <taxon>Eurotatoria</taxon>
        <taxon>Bdelloidea</taxon>
        <taxon>Philodinida</taxon>
        <taxon>Philodinidae</taxon>
        <taxon>Rotaria</taxon>
    </lineage>
</organism>
<evidence type="ECO:0000256" key="1">
    <source>
        <dbReference type="SAM" id="MobiDB-lite"/>
    </source>
</evidence>
<protein>
    <submittedName>
        <fullName evidence="2">Uncharacterized protein</fullName>
    </submittedName>
</protein>
<feature type="region of interest" description="Disordered" evidence="1">
    <location>
        <begin position="107"/>
        <end position="134"/>
    </location>
</feature>
<feature type="compositionally biased region" description="Polar residues" evidence="1">
    <location>
        <begin position="32"/>
        <end position="41"/>
    </location>
</feature>
<feature type="compositionally biased region" description="Basic and acidic residues" evidence="1">
    <location>
        <begin position="42"/>
        <end position="53"/>
    </location>
</feature>
<gene>
    <name evidence="2" type="ORF">KIK155_LOCUS32427</name>
    <name evidence="3" type="ORF">TOA249_LOCUS31124</name>
</gene>
<dbReference type="EMBL" id="CAJOBS010005965">
    <property type="protein sequence ID" value="CAF4907241.1"/>
    <property type="molecule type" value="Genomic_DNA"/>
</dbReference>
<feature type="region of interest" description="Disordered" evidence="1">
    <location>
        <begin position="32"/>
        <end position="53"/>
    </location>
</feature>
<evidence type="ECO:0000313" key="4">
    <source>
        <dbReference type="Proteomes" id="UP000663865"/>
    </source>
</evidence>
<dbReference type="Proteomes" id="UP000663865">
    <property type="component" value="Unassembled WGS sequence"/>
</dbReference>
<dbReference type="Proteomes" id="UP000663838">
    <property type="component" value="Unassembled WGS sequence"/>
</dbReference>
<accession>A0A819C2H4</accession>
<sequence>MSDVQSKSSTSTTDSRGFGFMKLMDYYSDIASDSENSNSQHSDNDEIENTKKIKLDSDEKAEIKEKVNKEEVAEYFKSLRNYLRSVRAKAARIEAELTARIDAAEKEKNVKSEELAQNEGVDVAESPNFALLRN</sequence>
<evidence type="ECO:0000313" key="3">
    <source>
        <dbReference type="EMBL" id="CAF4907241.1"/>
    </source>
</evidence>
<name>A0A819C2H4_9BILA</name>
<dbReference type="EMBL" id="CAJNYV010006093">
    <property type="protein sequence ID" value="CAF3800919.1"/>
    <property type="molecule type" value="Genomic_DNA"/>
</dbReference>
<proteinExistence type="predicted"/>
<evidence type="ECO:0000313" key="2">
    <source>
        <dbReference type="EMBL" id="CAF3800919.1"/>
    </source>
</evidence>
<dbReference type="AlphaFoldDB" id="A0A819C2H4"/>
<reference evidence="2" key="1">
    <citation type="submission" date="2021-02" db="EMBL/GenBank/DDBJ databases">
        <authorList>
            <person name="Nowell W R."/>
        </authorList>
    </citation>
    <scope>NUCLEOTIDE SEQUENCE</scope>
</reference>
<comment type="caution">
    <text evidence="2">The sequence shown here is derived from an EMBL/GenBank/DDBJ whole genome shotgun (WGS) entry which is preliminary data.</text>
</comment>